<name>A0AAQ3X7W7_PASNO</name>
<dbReference type="InterPro" id="IPR016197">
    <property type="entry name" value="Chromo-like_dom_sf"/>
</dbReference>
<dbReference type="GO" id="GO:0003676">
    <property type="term" value="F:nucleic acid binding"/>
    <property type="evidence" value="ECO:0007669"/>
    <property type="project" value="InterPro"/>
</dbReference>
<sequence>MDIIVGLPRTQKGYNSIWVVVDRLTKVAHFIPVNTTYSGARLAELYISRIVCLHGVPKRIISDRGSQFTSRFWEELHDSLDSKVQFSTAYHPQTDGQTERTNQILEDMLRACAIQYGTSWDKSLPYAEFSYNNSYQADLKKSPFEAPYGRRREDTAILEPNGRESVCSDPTLSGMLNSRSRWYSRQKSYADVRRRDLTFKVDDFVYLKVSPMRGIRRFNMKGKLAPRYIGPFKIVERKGEVAYKLELPSNLSGIHNVFHVSQLKKCLRVPEEQAPLEGLDVKEDLTYTEHPVKILETSERVTRNRRVKMCRVQWKHHTEDEATWEREEELRATYPELSLKYFGLLKILARGSEVVYQLESSARLADVHNLKKCLQVPEEQISLDELSVQGDLSHAEHPTQIKYQKL</sequence>
<dbReference type="SUPFAM" id="SSF53098">
    <property type="entry name" value="Ribonuclease H-like"/>
    <property type="match status" value="1"/>
</dbReference>
<dbReference type="Gene3D" id="3.30.420.10">
    <property type="entry name" value="Ribonuclease H-like superfamily/Ribonuclease H"/>
    <property type="match status" value="1"/>
</dbReference>
<reference evidence="3 4" key="1">
    <citation type="submission" date="2024-02" db="EMBL/GenBank/DDBJ databases">
        <title>High-quality chromosome-scale genome assembly of Pensacola bahiagrass (Paspalum notatum Flugge var. saurae).</title>
        <authorList>
            <person name="Vega J.M."/>
            <person name="Podio M."/>
            <person name="Orjuela J."/>
            <person name="Siena L.A."/>
            <person name="Pessino S.C."/>
            <person name="Combes M.C."/>
            <person name="Mariac C."/>
            <person name="Albertini E."/>
            <person name="Pupilli F."/>
            <person name="Ortiz J.P.A."/>
            <person name="Leblanc O."/>
        </authorList>
    </citation>
    <scope>NUCLEOTIDE SEQUENCE [LARGE SCALE GENOMIC DNA]</scope>
    <source>
        <strain evidence="3">R1</strain>
        <tissue evidence="3">Leaf</tissue>
    </source>
</reference>
<dbReference type="InterPro" id="IPR036397">
    <property type="entry name" value="RNaseH_sf"/>
</dbReference>
<evidence type="ECO:0000313" key="3">
    <source>
        <dbReference type="EMBL" id="WVZ89211.1"/>
    </source>
</evidence>
<evidence type="ECO:0000259" key="2">
    <source>
        <dbReference type="PROSITE" id="PS50994"/>
    </source>
</evidence>
<dbReference type="InterPro" id="IPR001584">
    <property type="entry name" value="Integrase_cat-core"/>
</dbReference>
<feature type="domain" description="Integrase catalytic" evidence="2">
    <location>
        <begin position="1"/>
        <end position="151"/>
    </location>
</feature>
<dbReference type="Proteomes" id="UP001341281">
    <property type="component" value="Chromosome 08"/>
</dbReference>
<organism evidence="3 4">
    <name type="scientific">Paspalum notatum var. saurae</name>
    <dbReference type="NCBI Taxonomy" id="547442"/>
    <lineage>
        <taxon>Eukaryota</taxon>
        <taxon>Viridiplantae</taxon>
        <taxon>Streptophyta</taxon>
        <taxon>Embryophyta</taxon>
        <taxon>Tracheophyta</taxon>
        <taxon>Spermatophyta</taxon>
        <taxon>Magnoliopsida</taxon>
        <taxon>Liliopsida</taxon>
        <taxon>Poales</taxon>
        <taxon>Poaceae</taxon>
        <taxon>PACMAD clade</taxon>
        <taxon>Panicoideae</taxon>
        <taxon>Andropogonodae</taxon>
        <taxon>Paspaleae</taxon>
        <taxon>Paspalinae</taxon>
        <taxon>Paspalum</taxon>
    </lineage>
</organism>
<dbReference type="InterPro" id="IPR000953">
    <property type="entry name" value="Chromo/chromo_shadow_dom"/>
</dbReference>
<dbReference type="EMBL" id="CP144752">
    <property type="protein sequence ID" value="WVZ89211.1"/>
    <property type="molecule type" value="Genomic_DNA"/>
</dbReference>
<dbReference type="SUPFAM" id="SSF54160">
    <property type="entry name" value="Chromo domain-like"/>
    <property type="match status" value="1"/>
</dbReference>
<dbReference type="PROSITE" id="PS50994">
    <property type="entry name" value="INTEGRASE"/>
    <property type="match status" value="1"/>
</dbReference>
<dbReference type="InterPro" id="IPR012337">
    <property type="entry name" value="RNaseH-like_sf"/>
</dbReference>
<dbReference type="Pfam" id="PF24626">
    <property type="entry name" value="SH3_Tf2-1"/>
    <property type="match status" value="1"/>
</dbReference>
<proteinExistence type="predicted"/>
<dbReference type="PANTHER" id="PTHR46148:SF57">
    <property type="entry name" value="OS12G0499874 PROTEIN"/>
    <property type="match status" value="1"/>
</dbReference>
<gene>
    <name evidence="3" type="ORF">U9M48_035640</name>
</gene>
<dbReference type="InterPro" id="IPR056924">
    <property type="entry name" value="SH3_Tf2-1"/>
</dbReference>
<dbReference type="PROSITE" id="PS50013">
    <property type="entry name" value="CHROMO_2"/>
    <property type="match status" value="1"/>
</dbReference>
<accession>A0AAQ3X7W7</accession>
<evidence type="ECO:0000259" key="1">
    <source>
        <dbReference type="PROSITE" id="PS50013"/>
    </source>
</evidence>
<keyword evidence="4" id="KW-1185">Reference proteome</keyword>
<dbReference type="PANTHER" id="PTHR46148">
    <property type="entry name" value="CHROMO DOMAIN-CONTAINING PROTEIN"/>
    <property type="match status" value="1"/>
</dbReference>
<protein>
    <submittedName>
        <fullName evidence="3">Uncharacterized protein</fullName>
    </submittedName>
</protein>
<dbReference type="GO" id="GO:0015074">
    <property type="term" value="P:DNA integration"/>
    <property type="evidence" value="ECO:0007669"/>
    <property type="project" value="InterPro"/>
</dbReference>
<feature type="domain" description="Chromo" evidence="1">
    <location>
        <begin position="296"/>
        <end position="342"/>
    </location>
</feature>
<dbReference type="AlphaFoldDB" id="A0AAQ3X7W7"/>
<evidence type="ECO:0000313" key="4">
    <source>
        <dbReference type="Proteomes" id="UP001341281"/>
    </source>
</evidence>